<dbReference type="InterPro" id="IPR047153">
    <property type="entry name" value="TRIM45/56/19-like"/>
</dbReference>
<keyword evidence="1" id="KW-0479">Metal-binding</keyword>
<dbReference type="PANTHER" id="PTHR25462:SF296">
    <property type="entry name" value="MEIOTIC P26, ISOFORM F"/>
    <property type="match status" value="1"/>
</dbReference>
<dbReference type="GO" id="GO:0008270">
    <property type="term" value="F:zinc ion binding"/>
    <property type="evidence" value="ECO:0007669"/>
    <property type="project" value="UniProtKB-KW"/>
</dbReference>
<proteinExistence type="predicted"/>
<dbReference type="SMART" id="SM00336">
    <property type="entry name" value="BBOX"/>
    <property type="match status" value="3"/>
</dbReference>
<dbReference type="GO" id="GO:0061630">
    <property type="term" value="F:ubiquitin protein ligase activity"/>
    <property type="evidence" value="ECO:0007669"/>
    <property type="project" value="TreeGrafter"/>
</dbReference>
<dbReference type="OrthoDB" id="6102849at2759"/>
<evidence type="ECO:0000313" key="4">
    <source>
        <dbReference type="Proteomes" id="UP000683360"/>
    </source>
</evidence>
<sequence>MVHSRITCDHRILDIKNIGKNERSNEPFTFSDVQCEIHLGQACCLYCTTCNTLICFKCSTKVHNGHELIEEEDLNKGKDKCTATVHSRITNDHRILDIKNIGKHERSNEPFTFSDVQCEIHLGQACCLFCKTCNTLICFKCSTKVHSGHELIEEEDLNKGKDKCKATVNSRITNDHKILDITGIEKQEGSNETFRFSDVQCEAHLDQACCLYCTTCNTLICFKCCAKVHNGHELQEEADYNNKGKVEITPKQQSKIVFEISEEFTSDTTYLTNIVVLSNGSMWLGNNSEFKLQHVTLRGNNTEVIKSLNIKADGMAKTHSNNILVTMYNETNIKLIDTITGKITDSVYDVKPLYPISIHVTSDRRVIIGAKSSGKLFPAIGRRAVIVLDQEGKQLEEYEHEKQNKRSSHGLIPSQVKCFSSMKHPAFRSKNTEFENNMSGR</sequence>
<dbReference type="EMBL" id="CAJPWZ010000721">
    <property type="protein sequence ID" value="CAG2199476.1"/>
    <property type="molecule type" value="Genomic_DNA"/>
</dbReference>
<dbReference type="PANTHER" id="PTHR25462">
    <property type="entry name" value="BONUS, ISOFORM C-RELATED"/>
    <property type="match status" value="1"/>
</dbReference>
<dbReference type="Pfam" id="PF00643">
    <property type="entry name" value="zf-B_box"/>
    <property type="match status" value="2"/>
</dbReference>
<feature type="domain" description="B box-type" evidence="2">
    <location>
        <begin position="113"/>
        <end position="154"/>
    </location>
</feature>
<evidence type="ECO:0000259" key="2">
    <source>
        <dbReference type="PROSITE" id="PS50119"/>
    </source>
</evidence>
<gene>
    <name evidence="3" type="ORF">MEDL_14077</name>
</gene>
<comment type="caution">
    <text evidence="3">The sequence shown here is derived from an EMBL/GenBank/DDBJ whole genome shotgun (WGS) entry which is preliminary data.</text>
</comment>
<name>A0A8S3QRB7_MYTED</name>
<dbReference type="AlphaFoldDB" id="A0A8S3QRB7"/>
<dbReference type="Proteomes" id="UP000683360">
    <property type="component" value="Unassembled WGS sequence"/>
</dbReference>
<keyword evidence="1" id="KW-0863">Zinc-finger</keyword>
<dbReference type="SUPFAM" id="SSF101898">
    <property type="entry name" value="NHL repeat"/>
    <property type="match status" value="1"/>
</dbReference>
<evidence type="ECO:0000256" key="1">
    <source>
        <dbReference type="PROSITE-ProRule" id="PRU00024"/>
    </source>
</evidence>
<dbReference type="PROSITE" id="PS50119">
    <property type="entry name" value="ZF_BBOX"/>
    <property type="match status" value="3"/>
</dbReference>
<dbReference type="InterPro" id="IPR000315">
    <property type="entry name" value="Znf_B-box"/>
</dbReference>
<protein>
    <recommendedName>
        <fullName evidence="2">B box-type domain-containing protein</fullName>
    </recommendedName>
</protein>
<dbReference type="SUPFAM" id="SSF57845">
    <property type="entry name" value="B-box zinc-binding domain"/>
    <property type="match status" value="3"/>
</dbReference>
<accession>A0A8S3QRB7</accession>
<evidence type="ECO:0000313" key="3">
    <source>
        <dbReference type="EMBL" id="CAG2199476.1"/>
    </source>
</evidence>
<feature type="domain" description="B box-type" evidence="2">
    <location>
        <begin position="30"/>
        <end position="71"/>
    </location>
</feature>
<keyword evidence="4" id="KW-1185">Reference proteome</keyword>
<organism evidence="3 4">
    <name type="scientific">Mytilus edulis</name>
    <name type="common">Blue mussel</name>
    <dbReference type="NCBI Taxonomy" id="6550"/>
    <lineage>
        <taxon>Eukaryota</taxon>
        <taxon>Metazoa</taxon>
        <taxon>Spiralia</taxon>
        <taxon>Lophotrochozoa</taxon>
        <taxon>Mollusca</taxon>
        <taxon>Bivalvia</taxon>
        <taxon>Autobranchia</taxon>
        <taxon>Pteriomorphia</taxon>
        <taxon>Mytilida</taxon>
        <taxon>Mytiloidea</taxon>
        <taxon>Mytilidae</taxon>
        <taxon>Mytilinae</taxon>
        <taxon>Mytilus</taxon>
    </lineage>
</organism>
<feature type="domain" description="B box-type" evidence="2">
    <location>
        <begin position="196"/>
        <end position="237"/>
    </location>
</feature>
<reference evidence="3" key="1">
    <citation type="submission" date="2021-03" db="EMBL/GenBank/DDBJ databases">
        <authorList>
            <person name="Bekaert M."/>
        </authorList>
    </citation>
    <scope>NUCLEOTIDE SEQUENCE</scope>
</reference>
<dbReference type="Gene3D" id="3.30.160.60">
    <property type="entry name" value="Classic Zinc Finger"/>
    <property type="match status" value="3"/>
</dbReference>
<keyword evidence="1" id="KW-0862">Zinc</keyword>